<evidence type="ECO:0000313" key="3">
    <source>
        <dbReference type="EMBL" id="KRT81462.1"/>
    </source>
</evidence>
<sequence>MLSRGADPDAQDTNGNTVLHLLVIYQKIEAFDMAYEVGASLEIRNVMNLTPLTLAACLARVEMFFHILNIEREIYWQIGSITCAAYPLSQIDTIDTKTGQISKTSALNSVVFGDKDEHLELMDGVVIDLLNAKWNTFVKKKFYRQFFTFAFYFVISLICFTLRPGPPINAALVNGTNATNITTKNSNHTIDTLNLTFTFNDTAKNESIGSLTTLLLSMY</sequence>
<evidence type="ECO:0000256" key="1">
    <source>
        <dbReference type="ARBA" id="ARBA00022737"/>
    </source>
</evidence>
<gene>
    <name evidence="3" type="ORF">AMK59_6012</name>
</gene>
<evidence type="ECO:0000313" key="4">
    <source>
        <dbReference type="Proteomes" id="UP000051574"/>
    </source>
</evidence>
<dbReference type="OrthoDB" id="533508at2759"/>
<dbReference type="SUPFAM" id="SSF48403">
    <property type="entry name" value="Ankyrin repeat"/>
    <property type="match status" value="1"/>
</dbReference>
<dbReference type="AlphaFoldDB" id="A0A0T6B260"/>
<dbReference type="EMBL" id="LJIG01016151">
    <property type="protein sequence ID" value="KRT81462.1"/>
    <property type="molecule type" value="Genomic_DNA"/>
</dbReference>
<dbReference type="PANTHER" id="PTHR10582:SF28">
    <property type="entry name" value="NANCHUNG, ISOFORM B"/>
    <property type="match status" value="1"/>
</dbReference>
<keyword evidence="2" id="KW-1133">Transmembrane helix</keyword>
<organism evidence="3 4">
    <name type="scientific">Oryctes borbonicus</name>
    <dbReference type="NCBI Taxonomy" id="1629725"/>
    <lineage>
        <taxon>Eukaryota</taxon>
        <taxon>Metazoa</taxon>
        <taxon>Ecdysozoa</taxon>
        <taxon>Arthropoda</taxon>
        <taxon>Hexapoda</taxon>
        <taxon>Insecta</taxon>
        <taxon>Pterygota</taxon>
        <taxon>Neoptera</taxon>
        <taxon>Endopterygota</taxon>
        <taxon>Coleoptera</taxon>
        <taxon>Polyphaga</taxon>
        <taxon>Scarabaeiformia</taxon>
        <taxon>Scarabaeidae</taxon>
        <taxon>Dynastinae</taxon>
        <taxon>Oryctes</taxon>
    </lineage>
</organism>
<keyword evidence="1" id="KW-0677">Repeat</keyword>
<dbReference type="GO" id="GO:0005262">
    <property type="term" value="F:calcium channel activity"/>
    <property type="evidence" value="ECO:0007669"/>
    <property type="project" value="TreeGrafter"/>
</dbReference>
<dbReference type="GO" id="GO:0098703">
    <property type="term" value="P:calcium ion import across plasma membrane"/>
    <property type="evidence" value="ECO:0007669"/>
    <property type="project" value="TreeGrafter"/>
</dbReference>
<dbReference type="PANTHER" id="PTHR10582">
    <property type="entry name" value="TRANSIENT RECEPTOR POTENTIAL ION CHANNEL PROTEIN"/>
    <property type="match status" value="1"/>
</dbReference>
<comment type="caution">
    <text evidence="3">The sequence shown here is derived from an EMBL/GenBank/DDBJ whole genome shotgun (WGS) entry which is preliminary data.</text>
</comment>
<dbReference type="InterPro" id="IPR036770">
    <property type="entry name" value="Ankyrin_rpt-contain_sf"/>
</dbReference>
<keyword evidence="4" id="KW-1185">Reference proteome</keyword>
<dbReference type="Proteomes" id="UP000051574">
    <property type="component" value="Unassembled WGS sequence"/>
</dbReference>
<accession>A0A0T6B260</accession>
<dbReference type="InterPro" id="IPR024862">
    <property type="entry name" value="TRPV"/>
</dbReference>
<dbReference type="Gene3D" id="1.25.40.20">
    <property type="entry name" value="Ankyrin repeat-containing domain"/>
    <property type="match status" value="1"/>
</dbReference>
<reference evidence="3 4" key="1">
    <citation type="submission" date="2015-09" db="EMBL/GenBank/DDBJ databases">
        <title>Draft genome of the scarab beetle Oryctes borbonicus.</title>
        <authorList>
            <person name="Meyer J.M."/>
            <person name="Markov G.V."/>
            <person name="Baskaran P."/>
            <person name="Herrmann M."/>
            <person name="Sommer R.J."/>
            <person name="Roedelsperger C."/>
        </authorList>
    </citation>
    <scope>NUCLEOTIDE SEQUENCE [LARGE SCALE GENOMIC DNA]</scope>
    <source>
        <strain evidence="3">OB123</strain>
        <tissue evidence="3">Whole animal</tissue>
    </source>
</reference>
<proteinExistence type="predicted"/>
<feature type="transmembrane region" description="Helical" evidence="2">
    <location>
        <begin position="142"/>
        <end position="163"/>
    </location>
</feature>
<protein>
    <submittedName>
        <fullName evidence="3">Ankyrin repeat-containing protein</fullName>
    </submittedName>
</protein>
<keyword evidence="2" id="KW-0472">Membrane</keyword>
<name>A0A0T6B260_9SCAR</name>
<keyword evidence="2" id="KW-0812">Transmembrane</keyword>
<evidence type="ECO:0000256" key="2">
    <source>
        <dbReference type="SAM" id="Phobius"/>
    </source>
</evidence>
<dbReference type="GO" id="GO:0005886">
    <property type="term" value="C:plasma membrane"/>
    <property type="evidence" value="ECO:0007669"/>
    <property type="project" value="TreeGrafter"/>
</dbReference>